<dbReference type="SUPFAM" id="SSF51905">
    <property type="entry name" value="FAD/NAD(P)-binding domain"/>
    <property type="match status" value="1"/>
</dbReference>
<dbReference type="PRINTS" id="PR00411">
    <property type="entry name" value="PNDRDTASEI"/>
</dbReference>
<dbReference type="Pfam" id="PF05834">
    <property type="entry name" value="Lycopene_cycl"/>
    <property type="match status" value="1"/>
</dbReference>
<dbReference type="RefSeq" id="WP_378037709.1">
    <property type="nucleotide sequence ID" value="NZ_JBHSIV010000022.1"/>
</dbReference>
<dbReference type="PANTHER" id="PTHR39757:SF5">
    <property type="entry name" value="OS02G0190600 PROTEIN"/>
    <property type="match status" value="1"/>
</dbReference>
<dbReference type="Gene3D" id="3.40.50.720">
    <property type="entry name" value="NAD(P)-binding Rossmann-like Domain"/>
    <property type="match status" value="1"/>
</dbReference>
<comment type="caution">
    <text evidence="1">The sequence shown here is derived from an EMBL/GenBank/DDBJ whole genome shotgun (WGS) entry which is preliminary data.</text>
</comment>
<gene>
    <name evidence="1" type="ORF">ACFPBZ_19260</name>
</gene>
<sequence length="413" mass="43889">MGTGDRGPLTAAPGADLVVAGGGPAGWALARACARRGMAVTLVEPRPDRVWTNTYGTWCADLPLAGPDALPRAVVAASDVGWAVARTARVLDGEYAVLDTPALQDALRDDRVRVVRGKVRGVPDEGPGVVLDDGRELRAGLVVDASGAARVLSIPTGRRAPRSAEQTAVGVVVPADVAATVTDGRLLFMDWRPLHGMPGWPTFLYAIPLGGGRVLLEETSLARRPGLPLPELADRLRRRLVAAGLAEADIPLDDPGRVEYVRFAVDTPAHRSPAGVVPFGVAGRFVHPATGYSVARSLYAATRLADQLVTRPDHDSMVDAADRVVRGPSARAVHAMRRRGLDVLLRMPPADVPEFFERFFSSPPERQRAYLGAHDDVQASLGAMLAVFEHLSPRLRAHLLAGALLGAGRDQGR</sequence>
<dbReference type="Proteomes" id="UP001595947">
    <property type="component" value="Unassembled WGS sequence"/>
</dbReference>
<dbReference type="InterPro" id="IPR036188">
    <property type="entry name" value="FAD/NAD-bd_sf"/>
</dbReference>
<evidence type="ECO:0000313" key="2">
    <source>
        <dbReference type="Proteomes" id="UP001595947"/>
    </source>
</evidence>
<dbReference type="PANTHER" id="PTHR39757">
    <property type="match status" value="1"/>
</dbReference>
<keyword evidence="2" id="KW-1185">Reference proteome</keyword>
<name>A0ABV9YR19_9PSEU</name>
<proteinExistence type="predicted"/>
<reference evidence="2" key="1">
    <citation type="journal article" date="2019" name="Int. J. Syst. Evol. Microbiol.">
        <title>The Global Catalogue of Microorganisms (GCM) 10K type strain sequencing project: providing services to taxonomists for standard genome sequencing and annotation.</title>
        <authorList>
            <consortium name="The Broad Institute Genomics Platform"/>
            <consortium name="The Broad Institute Genome Sequencing Center for Infectious Disease"/>
            <person name="Wu L."/>
            <person name="Ma J."/>
        </authorList>
    </citation>
    <scope>NUCLEOTIDE SEQUENCE [LARGE SCALE GENOMIC DNA]</scope>
    <source>
        <strain evidence="2">CGMCC 4.7093</strain>
    </source>
</reference>
<dbReference type="Gene3D" id="3.50.50.60">
    <property type="entry name" value="FAD/NAD(P)-binding domain"/>
    <property type="match status" value="1"/>
</dbReference>
<evidence type="ECO:0000313" key="1">
    <source>
        <dbReference type="EMBL" id="MFC5064371.1"/>
    </source>
</evidence>
<dbReference type="EMBL" id="JBHSIV010000022">
    <property type="protein sequence ID" value="MFC5064371.1"/>
    <property type="molecule type" value="Genomic_DNA"/>
</dbReference>
<protein>
    <submittedName>
        <fullName evidence="1">Lycopene cyclase family protein</fullName>
    </submittedName>
</protein>
<organism evidence="1 2">
    <name type="scientific">Actinomycetospora atypica</name>
    <dbReference type="NCBI Taxonomy" id="1290095"/>
    <lineage>
        <taxon>Bacteria</taxon>
        <taxon>Bacillati</taxon>
        <taxon>Actinomycetota</taxon>
        <taxon>Actinomycetes</taxon>
        <taxon>Pseudonocardiales</taxon>
        <taxon>Pseudonocardiaceae</taxon>
        <taxon>Actinomycetospora</taxon>
    </lineage>
</organism>
<accession>A0ABV9YR19</accession>